<dbReference type="AlphaFoldDB" id="A0A2M9HJY1"/>
<evidence type="ECO:0000256" key="1">
    <source>
        <dbReference type="SAM" id="MobiDB-lite"/>
    </source>
</evidence>
<dbReference type="Proteomes" id="UP000229239">
    <property type="component" value="Unassembled WGS sequence"/>
</dbReference>
<feature type="transmembrane region" description="Helical" evidence="2">
    <location>
        <begin position="67"/>
        <end position="86"/>
    </location>
</feature>
<dbReference type="OrthoDB" id="9767931at2"/>
<dbReference type="RefSeq" id="WP_100493889.1">
    <property type="nucleotide sequence ID" value="NZ_JAFEJV010000022.1"/>
</dbReference>
<feature type="transmembrane region" description="Helical" evidence="2">
    <location>
        <begin position="300"/>
        <end position="326"/>
    </location>
</feature>
<keyword evidence="2" id="KW-0812">Transmembrane</keyword>
<feature type="transmembrane region" description="Helical" evidence="2">
    <location>
        <begin position="346"/>
        <end position="367"/>
    </location>
</feature>
<protein>
    <submittedName>
        <fullName evidence="3">Uncharacterized protein</fullName>
    </submittedName>
</protein>
<comment type="caution">
    <text evidence="3">The sequence shown here is derived from an EMBL/GenBank/DDBJ whole genome shotgun (WGS) entry which is preliminary data.</text>
</comment>
<feature type="region of interest" description="Disordered" evidence="1">
    <location>
        <begin position="1"/>
        <end position="21"/>
    </location>
</feature>
<dbReference type="InterPro" id="IPR025291">
    <property type="entry name" value="DUF4153"/>
</dbReference>
<dbReference type="Pfam" id="PF13687">
    <property type="entry name" value="DUF4153"/>
    <property type="match status" value="1"/>
</dbReference>
<feature type="transmembrane region" description="Helical" evidence="2">
    <location>
        <begin position="30"/>
        <end position="47"/>
    </location>
</feature>
<gene>
    <name evidence="3" type="ORF">CSQ86_04260</name>
</gene>
<reference evidence="4" key="1">
    <citation type="submission" date="2017-10" db="EMBL/GenBank/DDBJ databases">
        <title>Draft genome sequences of strains TRE 1, TRE 9, TRE H and TRI 7, isolated from tamarins, belonging to four potential novel Bifidobacterium species.</title>
        <authorList>
            <person name="Mattarelli P."/>
            <person name="Modesto M."/>
            <person name="Puglisi E."/>
            <person name="Morelli L."/>
            <person name="Bonetti A."/>
            <person name="Spezio C."/>
            <person name="Sandri C."/>
        </authorList>
    </citation>
    <scope>NUCLEOTIDE SEQUENCE [LARGE SCALE GENOMIC DNA]</scope>
    <source>
        <strain evidence="4">TREH</strain>
    </source>
</reference>
<evidence type="ECO:0000313" key="3">
    <source>
        <dbReference type="EMBL" id="PJM77123.1"/>
    </source>
</evidence>
<keyword evidence="4" id="KW-1185">Reference proteome</keyword>
<accession>A0A2M9HJY1</accession>
<feature type="transmembrane region" description="Helical" evidence="2">
    <location>
        <begin position="217"/>
        <end position="238"/>
    </location>
</feature>
<feature type="transmembrane region" description="Helical" evidence="2">
    <location>
        <begin position="135"/>
        <end position="156"/>
    </location>
</feature>
<dbReference type="EMBL" id="PEBJ01000002">
    <property type="protein sequence ID" value="PJM77123.1"/>
    <property type="molecule type" value="Genomic_DNA"/>
</dbReference>
<feature type="transmembrane region" description="Helical" evidence="2">
    <location>
        <begin position="410"/>
        <end position="428"/>
    </location>
</feature>
<proteinExistence type="predicted"/>
<sequence>MNTEHPATQLAPPTHPMPQSRTLPPIKRRLTLLTVALLIPFAFDRLMLCDTWPKALSHVLPIWLSIWARWSLLCIICLTAIVALFVKRAYRNPVWWLSASVIGVLSIWLIVNDDSFTYDVPNHSNMFIALPSPNYWYATLTSTIVLPALLMLTLQLSATNFAVHRPANIVLRWLQGWTINLFTHWRMLAQTCSQYLHSPHDADNDVIAARNGVLRKIGIALLISLPILCLLIPLLMQADAIFSYGVTHMFDHIDLTVMLWHTIVVLIPFPFLASLLASVEMRNTEPELTTLRNAEKRGAFDPTITTTVMMIVLALYAVFCTVQFTFLFAGAGLPAGYTYAEYARQGFFQLLFVATLNLAGFGLVLTFTSRTKLIVALQIGLLAATGVMLASSAMRLWLYIDAYGLTWLRWLSLTFIVLLAAVLMLSLIRLFVARLPLMTAALILLLLWWLALGLSNPDRVVNTWNTYFGTVVSDW</sequence>
<organism evidence="3 4">
    <name type="scientific">Bifidobacterium felsineum</name>
    <dbReference type="NCBI Taxonomy" id="2045440"/>
    <lineage>
        <taxon>Bacteria</taxon>
        <taxon>Bacillati</taxon>
        <taxon>Actinomycetota</taxon>
        <taxon>Actinomycetes</taxon>
        <taxon>Bifidobacteriales</taxon>
        <taxon>Bifidobacteriaceae</taxon>
        <taxon>Bifidobacterium</taxon>
    </lineage>
</organism>
<feature type="transmembrane region" description="Helical" evidence="2">
    <location>
        <begin position="93"/>
        <end position="111"/>
    </location>
</feature>
<keyword evidence="2" id="KW-0472">Membrane</keyword>
<feature type="transmembrane region" description="Helical" evidence="2">
    <location>
        <begin position="435"/>
        <end position="454"/>
    </location>
</feature>
<name>A0A2M9HJY1_9BIFI</name>
<feature type="transmembrane region" description="Helical" evidence="2">
    <location>
        <begin position="374"/>
        <end position="398"/>
    </location>
</feature>
<keyword evidence="2" id="KW-1133">Transmembrane helix</keyword>
<evidence type="ECO:0000313" key="4">
    <source>
        <dbReference type="Proteomes" id="UP000229239"/>
    </source>
</evidence>
<evidence type="ECO:0000256" key="2">
    <source>
        <dbReference type="SAM" id="Phobius"/>
    </source>
</evidence>
<feature type="transmembrane region" description="Helical" evidence="2">
    <location>
        <begin position="258"/>
        <end position="279"/>
    </location>
</feature>